<name>A0A8X8C931_POPTO</name>
<evidence type="ECO:0000256" key="1">
    <source>
        <dbReference type="SAM" id="Coils"/>
    </source>
</evidence>
<sequence length="280" mass="32230">MQSKDEKIRLLKYELAMKDEEMQRLKGQQDRREEEYGRLRKTMQSAYTDMVNAATTLDDAFKFRVRNPPEKGIAYIYKEKDLIGAKASDEEIARQLGSSREHFGRSHFLIATGEVNWQLGGADEWFRLESLRIEVHKGGLIFAVVTNNYTDSSFQLVEDHNEVSAERNSLKDQKPVGEREVDGFEYQIRSKDEDIRRLEHEIAMKDEEMRRLKRQLDVVEKEFASLRIAIQFACTDLSNAVTTADDALKFTDKSPSNKGIEHFFTEKDLYGAVSSAQGVS</sequence>
<feature type="coiled-coil region" evidence="1">
    <location>
        <begin position="188"/>
        <end position="229"/>
    </location>
</feature>
<keyword evidence="1" id="KW-0175">Coiled coil</keyword>
<dbReference type="EMBL" id="JAAWWB010000024">
    <property type="protein sequence ID" value="KAG6753396.1"/>
    <property type="molecule type" value="Genomic_DNA"/>
</dbReference>
<dbReference type="OrthoDB" id="856711at2759"/>
<keyword evidence="3" id="KW-1185">Reference proteome</keyword>
<organism evidence="2 3">
    <name type="scientific">Populus tomentosa</name>
    <name type="common">Chinese white poplar</name>
    <dbReference type="NCBI Taxonomy" id="118781"/>
    <lineage>
        <taxon>Eukaryota</taxon>
        <taxon>Viridiplantae</taxon>
        <taxon>Streptophyta</taxon>
        <taxon>Embryophyta</taxon>
        <taxon>Tracheophyta</taxon>
        <taxon>Spermatophyta</taxon>
        <taxon>Magnoliopsida</taxon>
        <taxon>eudicotyledons</taxon>
        <taxon>Gunneridae</taxon>
        <taxon>Pentapetalae</taxon>
        <taxon>rosids</taxon>
        <taxon>fabids</taxon>
        <taxon>Malpighiales</taxon>
        <taxon>Salicaceae</taxon>
        <taxon>Saliceae</taxon>
        <taxon>Populus</taxon>
    </lineage>
</organism>
<gene>
    <name evidence="2" type="ORF">POTOM_043464</name>
</gene>
<evidence type="ECO:0000313" key="3">
    <source>
        <dbReference type="Proteomes" id="UP000886885"/>
    </source>
</evidence>
<dbReference type="Proteomes" id="UP000886885">
    <property type="component" value="Chromosome 12D"/>
</dbReference>
<reference evidence="2" key="1">
    <citation type="journal article" date="2020" name="bioRxiv">
        <title>Hybrid origin of Populus tomentosa Carr. identified through genome sequencing and phylogenomic analysis.</title>
        <authorList>
            <person name="An X."/>
            <person name="Gao K."/>
            <person name="Chen Z."/>
            <person name="Li J."/>
            <person name="Yang X."/>
            <person name="Yang X."/>
            <person name="Zhou J."/>
            <person name="Guo T."/>
            <person name="Zhao T."/>
            <person name="Huang S."/>
            <person name="Miao D."/>
            <person name="Khan W.U."/>
            <person name="Rao P."/>
            <person name="Ye M."/>
            <person name="Lei B."/>
            <person name="Liao W."/>
            <person name="Wang J."/>
            <person name="Ji L."/>
            <person name="Li Y."/>
            <person name="Guo B."/>
            <person name="Mustafa N.S."/>
            <person name="Li S."/>
            <person name="Yun Q."/>
            <person name="Keller S.R."/>
            <person name="Mao J."/>
            <person name="Zhang R."/>
            <person name="Strauss S.H."/>
        </authorList>
    </citation>
    <scope>NUCLEOTIDE SEQUENCE</scope>
    <source>
        <strain evidence="2">GM15</strain>
        <tissue evidence="2">Leaf</tissue>
    </source>
</reference>
<dbReference type="AlphaFoldDB" id="A0A8X8C931"/>
<accession>A0A8X8C931</accession>
<evidence type="ECO:0000313" key="2">
    <source>
        <dbReference type="EMBL" id="KAG6753396.1"/>
    </source>
</evidence>
<comment type="caution">
    <text evidence="2">The sequence shown here is derived from an EMBL/GenBank/DDBJ whole genome shotgun (WGS) entry which is preliminary data.</text>
</comment>
<protein>
    <submittedName>
        <fullName evidence="2">Uncharacterized protein</fullName>
    </submittedName>
</protein>
<proteinExistence type="predicted"/>